<dbReference type="EC" id="2.5.1.21" evidence="4 15"/>
<evidence type="ECO:0000313" key="16">
    <source>
        <dbReference type="EMBL" id="MBW0467911.1"/>
    </source>
</evidence>
<dbReference type="InterPro" id="IPR002060">
    <property type="entry name" value="Squ/phyt_synthse"/>
</dbReference>
<evidence type="ECO:0000313" key="17">
    <source>
        <dbReference type="Proteomes" id="UP000765509"/>
    </source>
</evidence>
<evidence type="ECO:0000256" key="5">
    <source>
        <dbReference type="ARBA" id="ARBA00022516"/>
    </source>
</evidence>
<evidence type="ECO:0000256" key="3">
    <source>
        <dbReference type="ARBA" id="ARBA00006251"/>
    </source>
</evidence>
<dbReference type="SUPFAM" id="SSF48576">
    <property type="entry name" value="Terpenoid synthases"/>
    <property type="match status" value="1"/>
</dbReference>
<evidence type="ECO:0000256" key="8">
    <source>
        <dbReference type="ARBA" id="ARBA00022955"/>
    </source>
</evidence>
<dbReference type="CDD" id="cd00683">
    <property type="entry name" value="Trans_IPPS_HH"/>
    <property type="match status" value="1"/>
</dbReference>
<comment type="pathway">
    <text evidence="15">Terpene metabolism; lanosterol biosynthesis; lanosterol from farnesyl diphosphate: step 1/3.</text>
</comment>
<dbReference type="GO" id="GO:0006696">
    <property type="term" value="P:ergosterol biosynthetic process"/>
    <property type="evidence" value="ECO:0007669"/>
    <property type="project" value="TreeGrafter"/>
</dbReference>
<keyword evidence="10" id="KW-0756">Sterol biosynthesis</keyword>
<keyword evidence="14" id="KW-0753">Steroid metabolism</keyword>
<dbReference type="InterPro" id="IPR033904">
    <property type="entry name" value="Trans_IPPS_HH"/>
</dbReference>
<evidence type="ECO:0000256" key="15">
    <source>
        <dbReference type="RuleBase" id="RU368088"/>
    </source>
</evidence>
<keyword evidence="11" id="KW-0443">Lipid metabolism</keyword>
<evidence type="ECO:0000256" key="6">
    <source>
        <dbReference type="ARBA" id="ARBA00022679"/>
    </source>
</evidence>
<keyword evidence="17" id="KW-1185">Reference proteome</keyword>
<dbReference type="PROSITE" id="PS01045">
    <property type="entry name" value="SQUALEN_PHYTOEN_SYN_2"/>
    <property type="match status" value="1"/>
</dbReference>
<dbReference type="InterPro" id="IPR019845">
    <property type="entry name" value="Squalene/phytoene_synthase_CS"/>
</dbReference>
<keyword evidence="12 15" id="KW-0472">Membrane</keyword>
<comment type="function">
    <text evidence="15">Catalyzes the condensation of 2 farnesyl pyrophosphate (FPP) moieties to form squalene.</text>
</comment>
<name>A0A9Q3BL60_9BASI</name>
<proteinExistence type="inferred from homology"/>
<dbReference type="GO" id="GO:0005789">
    <property type="term" value="C:endoplasmic reticulum membrane"/>
    <property type="evidence" value="ECO:0007669"/>
    <property type="project" value="TreeGrafter"/>
</dbReference>
<evidence type="ECO:0000256" key="9">
    <source>
        <dbReference type="ARBA" id="ARBA00022989"/>
    </source>
</evidence>
<evidence type="ECO:0000256" key="13">
    <source>
        <dbReference type="ARBA" id="ARBA00023166"/>
    </source>
</evidence>
<evidence type="ECO:0000256" key="12">
    <source>
        <dbReference type="ARBA" id="ARBA00023136"/>
    </source>
</evidence>
<dbReference type="SFLD" id="SFLDG01018">
    <property type="entry name" value="Squalene/Phytoene_Synthase_Lik"/>
    <property type="match status" value="1"/>
</dbReference>
<evidence type="ECO:0000256" key="2">
    <source>
        <dbReference type="ARBA" id="ARBA00004370"/>
    </source>
</evidence>
<dbReference type="Gene3D" id="1.10.600.10">
    <property type="entry name" value="Farnesyl Diphosphate Synthase"/>
    <property type="match status" value="1"/>
</dbReference>
<keyword evidence="5" id="KW-0444">Lipid biosynthesis</keyword>
<dbReference type="OrthoDB" id="431150at2759"/>
<dbReference type="FunFam" id="1.10.600.10:FF:000003">
    <property type="entry name" value="Farnesyl-diphosphate farnesyltransferase 1"/>
    <property type="match status" value="1"/>
</dbReference>
<dbReference type="PROSITE" id="PS01044">
    <property type="entry name" value="SQUALEN_PHYTOEN_SYN_1"/>
    <property type="match status" value="1"/>
</dbReference>
<dbReference type="Pfam" id="PF00494">
    <property type="entry name" value="SQS_PSY"/>
    <property type="match status" value="1"/>
</dbReference>
<evidence type="ECO:0000256" key="7">
    <source>
        <dbReference type="ARBA" id="ARBA00022692"/>
    </source>
</evidence>
<keyword evidence="6 15" id="KW-0808">Transferase</keyword>
<organism evidence="16 17">
    <name type="scientific">Austropuccinia psidii MF-1</name>
    <dbReference type="NCBI Taxonomy" id="1389203"/>
    <lineage>
        <taxon>Eukaryota</taxon>
        <taxon>Fungi</taxon>
        <taxon>Dikarya</taxon>
        <taxon>Basidiomycota</taxon>
        <taxon>Pucciniomycotina</taxon>
        <taxon>Pucciniomycetes</taxon>
        <taxon>Pucciniales</taxon>
        <taxon>Sphaerophragmiaceae</taxon>
        <taxon>Austropuccinia</taxon>
    </lineage>
</organism>
<protein>
    <recommendedName>
        <fullName evidence="4 15">Squalene synthase</fullName>
        <shortName evidence="15">SQS</shortName>
        <shortName evidence="15">SS</shortName>
        <ecNumber evidence="4 15">2.5.1.21</ecNumber>
    </recommendedName>
</protein>
<feature type="transmembrane region" description="Helical" evidence="15">
    <location>
        <begin position="447"/>
        <end position="473"/>
    </location>
</feature>
<dbReference type="GO" id="GO:0051996">
    <property type="term" value="F:squalene synthase [NAD(P)H] activity"/>
    <property type="evidence" value="ECO:0007669"/>
    <property type="project" value="UniProtKB-UniRule"/>
</dbReference>
<comment type="subcellular location">
    <subcellularLocation>
        <location evidence="2">Membrane</location>
    </subcellularLocation>
</comment>
<dbReference type="PANTHER" id="PTHR11626">
    <property type="entry name" value="FARNESYL-DIPHOSPHATE FARNESYLTRANSFERASE"/>
    <property type="match status" value="1"/>
</dbReference>
<dbReference type="InterPro" id="IPR006449">
    <property type="entry name" value="Squal_synth-like"/>
</dbReference>
<dbReference type="Proteomes" id="UP000765509">
    <property type="component" value="Unassembled WGS sequence"/>
</dbReference>
<dbReference type="NCBIfam" id="TIGR01559">
    <property type="entry name" value="squal_synth"/>
    <property type="match status" value="1"/>
</dbReference>
<evidence type="ECO:0000256" key="10">
    <source>
        <dbReference type="ARBA" id="ARBA00023011"/>
    </source>
</evidence>
<comment type="caution">
    <text evidence="16">The sequence shown here is derived from an EMBL/GenBank/DDBJ whole genome shotgun (WGS) entry which is preliminary data.</text>
</comment>
<keyword evidence="7 15" id="KW-0812">Transmembrane</keyword>
<dbReference type="InterPro" id="IPR008949">
    <property type="entry name" value="Isoprenoid_synthase_dom_sf"/>
</dbReference>
<sequence>MNVFQLMGLALCHPNELKALINYKIWYEPSRRLEDDPEVTRIHYLTMKACWHFLDQTSRSFSSVIKELEGELSRAVCIFYLVLRGLDTIEDDMTIEFDLKDDLLKKFHLKLDQSGWNFDGCGPKEKDRQLLVEFDKVIAEFQNLDLKYRSVISYVTARMGSGMAKFLRTASKQNGVFSIHTLTGYDTYCHYVAGIVGEGLSRLFSCSGKEDSQLCYQIKLSNSMGLFLQKTNILRDFREDVDNGRMFWPQEVWGKFVAHPRHLTQPQNQRNAKWALTEMTIDALNHSIDSLEYLTLLKNQSIFNFCAIPQVMAIATLEKCFQNLDVFHKNVKIRRSLMVLLMSKAVNPRDLSYIFVDFAQRIHARADPEDPNYLKLCIIVGQITAWTENRYPSFIEPSNPPPLYSDDPTAKRFTDVRMQQQPQLAKSGISSRTSNSPSKLGFDDLKFVLIIVSIVLGLIIVTSVLLGIIVYFVTKQPGTSTIAFKVPMTSLRIEL</sequence>
<dbReference type="InterPro" id="IPR044844">
    <property type="entry name" value="Trans_IPPS_euk-type"/>
</dbReference>
<dbReference type="EMBL" id="AVOT02001715">
    <property type="protein sequence ID" value="MBW0467911.1"/>
    <property type="molecule type" value="Genomic_DNA"/>
</dbReference>
<evidence type="ECO:0000256" key="14">
    <source>
        <dbReference type="ARBA" id="ARBA00023221"/>
    </source>
</evidence>
<keyword evidence="8" id="KW-0752">Steroid biosynthesis</keyword>
<evidence type="ECO:0000256" key="1">
    <source>
        <dbReference type="ARBA" id="ARBA00001946"/>
    </source>
</evidence>
<comment type="catalytic activity">
    <reaction evidence="15">
        <text>2 (2E,6E)-farnesyl diphosphate + NADH + H(+) = squalene + 2 diphosphate + NAD(+)</text>
        <dbReference type="Rhea" id="RHEA:32299"/>
        <dbReference type="ChEBI" id="CHEBI:15378"/>
        <dbReference type="ChEBI" id="CHEBI:15440"/>
        <dbReference type="ChEBI" id="CHEBI:33019"/>
        <dbReference type="ChEBI" id="CHEBI:57540"/>
        <dbReference type="ChEBI" id="CHEBI:57945"/>
        <dbReference type="ChEBI" id="CHEBI:175763"/>
        <dbReference type="EC" id="2.5.1.21"/>
    </reaction>
</comment>
<dbReference type="PANTHER" id="PTHR11626:SF2">
    <property type="entry name" value="SQUALENE SYNTHASE"/>
    <property type="match status" value="1"/>
</dbReference>
<dbReference type="AlphaFoldDB" id="A0A9Q3BL60"/>
<comment type="cofactor">
    <cofactor evidence="1 15">
        <name>Mg(2+)</name>
        <dbReference type="ChEBI" id="CHEBI:18420"/>
    </cofactor>
</comment>
<keyword evidence="13" id="KW-1207">Sterol metabolism</keyword>
<dbReference type="GO" id="GO:0045338">
    <property type="term" value="P:farnesyl diphosphate metabolic process"/>
    <property type="evidence" value="ECO:0007669"/>
    <property type="project" value="InterPro"/>
</dbReference>
<dbReference type="SFLD" id="SFLDS00005">
    <property type="entry name" value="Isoprenoid_Synthase_Type_I"/>
    <property type="match status" value="1"/>
</dbReference>
<comment type="catalytic activity">
    <reaction evidence="15">
        <text>2 (2E,6E)-farnesyl diphosphate + NADPH + H(+) = squalene + 2 diphosphate + NADP(+)</text>
        <dbReference type="Rhea" id="RHEA:32295"/>
        <dbReference type="ChEBI" id="CHEBI:15378"/>
        <dbReference type="ChEBI" id="CHEBI:15440"/>
        <dbReference type="ChEBI" id="CHEBI:33019"/>
        <dbReference type="ChEBI" id="CHEBI:57783"/>
        <dbReference type="ChEBI" id="CHEBI:58349"/>
        <dbReference type="ChEBI" id="CHEBI:175763"/>
        <dbReference type="EC" id="2.5.1.21"/>
    </reaction>
</comment>
<reference evidence="16" key="1">
    <citation type="submission" date="2021-03" db="EMBL/GenBank/DDBJ databases">
        <title>Draft genome sequence of rust myrtle Austropuccinia psidii MF-1, a brazilian biotype.</title>
        <authorList>
            <person name="Quecine M.C."/>
            <person name="Pachon D.M.R."/>
            <person name="Bonatelli M.L."/>
            <person name="Correr F.H."/>
            <person name="Franceschini L.M."/>
            <person name="Leite T.F."/>
            <person name="Margarido G.R.A."/>
            <person name="Almeida C.A."/>
            <person name="Ferrarezi J.A."/>
            <person name="Labate C.A."/>
        </authorList>
    </citation>
    <scope>NUCLEOTIDE SEQUENCE</scope>
    <source>
        <strain evidence="16">MF-1</strain>
    </source>
</reference>
<evidence type="ECO:0000256" key="11">
    <source>
        <dbReference type="ARBA" id="ARBA00023098"/>
    </source>
</evidence>
<gene>
    <name evidence="16" type="ORF">O181_007626</name>
</gene>
<dbReference type="GO" id="GO:0055056">
    <property type="term" value="F:D-glucose transmembrane transporter activity"/>
    <property type="evidence" value="ECO:0007669"/>
    <property type="project" value="UniProtKB-UniRule"/>
</dbReference>
<comment type="similarity">
    <text evidence="3 15">Belongs to the phytoene/squalene synthase family.</text>
</comment>
<evidence type="ECO:0000256" key="4">
    <source>
        <dbReference type="ARBA" id="ARBA00012373"/>
    </source>
</evidence>
<accession>A0A9Q3BL60</accession>
<keyword evidence="9 15" id="KW-1133">Transmembrane helix</keyword>